<sequence>MPTDNEQVLRAAVTLLLRRPASSMDEIARAAGISRATLHRMFPGRPALITALGAEASARIGHAIDAADLSADDVPRALRDLVEQLMPCADYLAFLYGESSLVGDPDLERAWSVMDEQVAAVVRRGQENGSMRVDLTAQWVTEALFAFVAAAGWAVHEGRLAGRDAARSVTELLLGGARRTPGNPD</sequence>
<keyword evidence="2 4" id="KW-0238">DNA-binding</keyword>
<dbReference type="SUPFAM" id="SSF48498">
    <property type="entry name" value="Tetracyclin repressor-like, C-terminal domain"/>
    <property type="match status" value="1"/>
</dbReference>
<dbReference type="InterPro" id="IPR001647">
    <property type="entry name" value="HTH_TetR"/>
</dbReference>
<dbReference type="InterPro" id="IPR036271">
    <property type="entry name" value="Tet_transcr_reg_TetR-rel_C_sf"/>
</dbReference>
<dbReference type="PROSITE" id="PS50977">
    <property type="entry name" value="HTH_TETR_2"/>
    <property type="match status" value="1"/>
</dbReference>
<keyword evidence="1" id="KW-0805">Transcription regulation</keyword>
<evidence type="ECO:0000313" key="6">
    <source>
        <dbReference type="EMBL" id="OPC84464.1"/>
    </source>
</evidence>
<feature type="DNA-binding region" description="H-T-H motif" evidence="4">
    <location>
        <begin position="23"/>
        <end position="42"/>
    </location>
</feature>
<evidence type="ECO:0000256" key="4">
    <source>
        <dbReference type="PROSITE-ProRule" id="PRU00335"/>
    </source>
</evidence>
<dbReference type="OrthoDB" id="8654052at2"/>
<evidence type="ECO:0000259" key="5">
    <source>
        <dbReference type="PROSITE" id="PS50977"/>
    </source>
</evidence>
<comment type="caution">
    <text evidence="6">The sequence shown here is derived from an EMBL/GenBank/DDBJ whole genome shotgun (WGS) entry which is preliminary data.</text>
</comment>
<accession>A0A1T3P5X2</accession>
<dbReference type="GO" id="GO:0000976">
    <property type="term" value="F:transcription cis-regulatory region binding"/>
    <property type="evidence" value="ECO:0007669"/>
    <property type="project" value="TreeGrafter"/>
</dbReference>
<dbReference type="Proteomes" id="UP000190037">
    <property type="component" value="Unassembled WGS sequence"/>
</dbReference>
<reference evidence="6 7" key="1">
    <citation type="submission" date="2017-03" db="EMBL/GenBank/DDBJ databases">
        <title>Draft genome sequence of Streptomyces scabrisporus NF3, endophyte isolated from Amphipterygium adstringens.</title>
        <authorList>
            <person name="Vazquez M."/>
            <person name="Ceapa C.D."/>
            <person name="Rodriguez Luna D."/>
            <person name="Sanchez Esquivel S."/>
        </authorList>
    </citation>
    <scope>NUCLEOTIDE SEQUENCE [LARGE SCALE GENOMIC DNA]</scope>
    <source>
        <strain evidence="6 7">NF3</strain>
    </source>
</reference>
<feature type="domain" description="HTH tetR-type" evidence="5">
    <location>
        <begin position="2"/>
        <end position="60"/>
    </location>
</feature>
<dbReference type="GO" id="GO:0003700">
    <property type="term" value="F:DNA-binding transcription factor activity"/>
    <property type="evidence" value="ECO:0007669"/>
    <property type="project" value="TreeGrafter"/>
</dbReference>
<dbReference type="Pfam" id="PF00440">
    <property type="entry name" value="TetR_N"/>
    <property type="match status" value="1"/>
</dbReference>
<dbReference type="STRING" id="159449.B4N89_29220"/>
<dbReference type="SUPFAM" id="SSF46689">
    <property type="entry name" value="Homeodomain-like"/>
    <property type="match status" value="1"/>
</dbReference>
<organism evidence="6 7">
    <name type="scientific">Embleya scabrispora</name>
    <dbReference type="NCBI Taxonomy" id="159449"/>
    <lineage>
        <taxon>Bacteria</taxon>
        <taxon>Bacillati</taxon>
        <taxon>Actinomycetota</taxon>
        <taxon>Actinomycetes</taxon>
        <taxon>Kitasatosporales</taxon>
        <taxon>Streptomycetaceae</taxon>
        <taxon>Embleya</taxon>
    </lineage>
</organism>
<gene>
    <name evidence="6" type="ORF">B4N89_29220</name>
</gene>
<dbReference type="Gene3D" id="1.10.357.10">
    <property type="entry name" value="Tetracycline Repressor, domain 2"/>
    <property type="match status" value="1"/>
</dbReference>
<name>A0A1T3P5X2_9ACTN</name>
<dbReference type="RefSeq" id="WP_078978760.1">
    <property type="nucleotide sequence ID" value="NZ_MWQN01000001.1"/>
</dbReference>
<dbReference type="PANTHER" id="PTHR30055:SF234">
    <property type="entry name" value="HTH-TYPE TRANSCRIPTIONAL REGULATOR BETI"/>
    <property type="match status" value="1"/>
</dbReference>
<evidence type="ECO:0000256" key="1">
    <source>
        <dbReference type="ARBA" id="ARBA00023015"/>
    </source>
</evidence>
<dbReference type="InterPro" id="IPR050109">
    <property type="entry name" value="HTH-type_TetR-like_transc_reg"/>
</dbReference>
<evidence type="ECO:0000256" key="2">
    <source>
        <dbReference type="ARBA" id="ARBA00023125"/>
    </source>
</evidence>
<keyword evidence="3" id="KW-0804">Transcription</keyword>
<dbReference type="AlphaFoldDB" id="A0A1T3P5X2"/>
<protein>
    <submittedName>
        <fullName evidence="6">TetR family transcriptional regulator</fullName>
    </submittedName>
</protein>
<dbReference type="PANTHER" id="PTHR30055">
    <property type="entry name" value="HTH-TYPE TRANSCRIPTIONAL REGULATOR RUTR"/>
    <property type="match status" value="1"/>
</dbReference>
<dbReference type="EMBL" id="MWQN01000001">
    <property type="protein sequence ID" value="OPC84464.1"/>
    <property type="molecule type" value="Genomic_DNA"/>
</dbReference>
<proteinExistence type="predicted"/>
<keyword evidence="7" id="KW-1185">Reference proteome</keyword>
<evidence type="ECO:0000313" key="7">
    <source>
        <dbReference type="Proteomes" id="UP000190037"/>
    </source>
</evidence>
<dbReference type="InterPro" id="IPR009057">
    <property type="entry name" value="Homeodomain-like_sf"/>
</dbReference>
<evidence type="ECO:0000256" key="3">
    <source>
        <dbReference type="ARBA" id="ARBA00023163"/>
    </source>
</evidence>